<dbReference type="SMART" id="SM00256">
    <property type="entry name" value="FBOX"/>
    <property type="match status" value="1"/>
</dbReference>
<dbReference type="InterPro" id="IPR001810">
    <property type="entry name" value="F-box_dom"/>
</dbReference>
<evidence type="ECO:0000259" key="1">
    <source>
        <dbReference type="PROSITE" id="PS50181"/>
    </source>
</evidence>
<comment type="caution">
    <text evidence="2">The sequence shown here is derived from an EMBL/GenBank/DDBJ whole genome shotgun (WGS) entry which is preliminary data.</text>
</comment>
<gene>
    <name evidence="2" type="ORF">LSAT_V11C700384890</name>
</gene>
<dbReference type="InterPro" id="IPR032675">
    <property type="entry name" value="LRR_dom_sf"/>
</dbReference>
<dbReference type="Gene3D" id="3.80.10.10">
    <property type="entry name" value="Ribonuclease Inhibitor"/>
    <property type="match status" value="1"/>
</dbReference>
<dbReference type="PANTHER" id="PTHR31900:SF30">
    <property type="entry name" value="SUPERFAMILY PROTEIN, PUTATIVE-RELATED"/>
    <property type="match status" value="1"/>
</dbReference>
<dbReference type="Pfam" id="PF00646">
    <property type="entry name" value="F-box"/>
    <property type="match status" value="1"/>
</dbReference>
<name>A0A9R1X0F3_LACSA</name>
<dbReference type="AlphaFoldDB" id="A0A9R1X0F3"/>
<dbReference type="PANTHER" id="PTHR31900">
    <property type="entry name" value="F-BOX/RNI SUPERFAMILY PROTEIN-RELATED"/>
    <property type="match status" value="1"/>
</dbReference>
<dbReference type="CDD" id="cd22160">
    <property type="entry name" value="F-box_AtFBL13-like"/>
    <property type="match status" value="1"/>
</dbReference>
<dbReference type="EMBL" id="NBSK02000007">
    <property type="protein sequence ID" value="KAJ0195895.1"/>
    <property type="molecule type" value="Genomic_DNA"/>
</dbReference>
<keyword evidence="3" id="KW-1185">Reference proteome</keyword>
<feature type="domain" description="F-box" evidence="1">
    <location>
        <begin position="31"/>
        <end position="85"/>
    </location>
</feature>
<dbReference type="InterPro" id="IPR036047">
    <property type="entry name" value="F-box-like_dom_sf"/>
</dbReference>
<dbReference type="SUPFAM" id="SSF81383">
    <property type="entry name" value="F-box domain"/>
    <property type="match status" value="1"/>
</dbReference>
<evidence type="ECO:0000313" key="2">
    <source>
        <dbReference type="EMBL" id="KAJ0195895.1"/>
    </source>
</evidence>
<reference evidence="2 3" key="1">
    <citation type="journal article" date="2017" name="Nat. Commun.">
        <title>Genome assembly with in vitro proximity ligation data and whole-genome triplication in lettuce.</title>
        <authorList>
            <person name="Reyes-Chin-Wo S."/>
            <person name="Wang Z."/>
            <person name="Yang X."/>
            <person name="Kozik A."/>
            <person name="Arikit S."/>
            <person name="Song C."/>
            <person name="Xia L."/>
            <person name="Froenicke L."/>
            <person name="Lavelle D.O."/>
            <person name="Truco M.J."/>
            <person name="Xia R."/>
            <person name="Zhu S."/>
            <person name="Xu C."/>
            <person name="Xu H."/>
            <person name="Xu X."/>
            <person name="Cox K."/>
            <person name="Korf I."/>
            <person name="Meyers B.C."/>
            <person name="Michelmore R.W."/>
        </authorList>
    </citation>
    <scope>NUCLEOTIDE SEQUENCE [LARGE SCALE GENOMIC DNA]</scope>
    <source>
        <strain evidence="3">cv. Salinas</strain>
        <tissue evidence="2">Seedlings</tissue>
    </source>
</reference>
<dbReference type="PROSITE" id="PS50181">
    <property type="entry name" value="FBOX"/>
    <property type="match status" value="1"/>
</dbReference>
<dbReference type="InterPro" id="IPR050232">
    <property type="entry name" value="FBL13/AtMIF1-like"/>
</dbReference>
<dbReference type="SUPFAM" id="SSF52058">
    <property type="entry name" value="L domain-like"/>
    <property type="match status" value="1"/>
</dbReference>
<dbReference type="Gene3D" id="1.20.1280.50">
    <property type="match status" value="1"/>
</dbReference>
<organism evidence="2 3">
    <name type="scientific">Lactuca sativa</name>
    <name type="common">Garden lettuce</name>
    <dbReference type="NCBI Taxonomy" id="4236"/>
    <lineage>
        <taxon>Eukaryota</taxon>
        <taxon>Viridiplantae</taxon>
        <taxon>Streptophyta</taxon>
        <taxon>Embryophyta</taxon>
        <taxon>Tracheophyta</taxon>
        <taxon>Spermatophyta</taxon>
        <taxon>Magnoliopsida</taxon>
        <taxon>eudicotyledons</taxon>
        <taxon>Gunneridae</taxon>
        <taxon>Pentapetalae</taxon>
        <taxon>asterids</taxon>
        <taxon>campanulids</taxon>
        <taxon>Asterales</taxon>
        <taxon>Asteraceae</taxon>
        <taxon>Cichorioideae</taxon>
        <taxon>Cichorieae</taxon>
        <taxon>Lactucinae</taxon>
        <taxon>Lactuca</taxon>
    </lineage>
</organism>
<accession>A0A9R1X0F3</accession>
<protein>
    <recommendedName>
        <fullName evidence="1">F-box domain-containing protein</fullName>
    </recommendedName>
</protein>
<dbReference type="InterPro" id="IPR055411">
    <property type="entry name" value="LRR_FXL15/At3g58940/PEG3-like"/>
</dbReference>
<sequence length="423" mass="48249">MTLHKFIRCKLKSVFLKTGKGHEQHESGDTVDDISNLPDCILHQILSFIPTKEVVKMSILSTRWKNLWASAPNIDFNDGLLYAKTVDGRCRPEVSSFINFVDRVLALRDPSNMEKFHLSCFVCNNASKIHSWISYAIMHNVQELDLCLFGVDPFVIPRCMLDSTPLVSLKIKMDCVIELPSHVSFPFLKTLHLSLVRFPDDASTEKLFSGCPFLEELVLLDCYLVNLNNIVISSSTLKSLTIHDLPYFGEFDDTSGCNIKIDAVNLTYFKYFGNLLNDILLNNALSLIDACIHIPIPQERETEVTYRAIDLLKQLRYVVSLRISNRIMEGFGHHMCLGENDPILIVVPICMLSCLKIVTFKNFHANDSEIYFLKCILKYACVLERMDIVWSKTRLPDLKKQAQARTELETIQRSSTACHVKFS</sequence>
<dbReference type="Proteomes" id="UP000235145">
    <property type="component" value="Unassembled WGS sequence"/>
</dbReference>
<dbReference type="Pfam" id="PF08387">
    <property type="entry name" value="FBD"/>
    <property type="match status" value="1"/>
</dbReference>
<dbReference type="Pfam" id="PF24758">
    <property type="entry name" value="LRR_At5g56370"/>
    <property type="match status" value="1"/>
</dbReference>
<dbReference type="InterPro" id="IPR006566">
    <property type="entry name" value="FBD"/>
</dbReference>
<dbReference type="SMART" id="SM00579">
    <property type="entry name" value="FBD"/>
    <property type="match status" value="1"/>
</dbReference>
<evidence type="ECO:0000313" key="3">
    <source>
        <dbReference type="Proteomes" id="UP000235145"/>
    </source>
</evidence>
<proteinExistence type="predicted"/>
<dbReference type="InterPro" id="IPR053781">
    <property type="entry name" value="F-box_AtFBL13-like"/>
</dbReference>